<dbReference type="InParanoid" id="A0A6P7KKN8"/>
<keyword evidence="4" id="KW-0754">Steroid-binding</keyword>
<reference evidence="16" key="1">
    <citation type="submission" date="2025-08" db="UniProtKB">
        <authorList>
            <consortium name="RefSeq"/>
        </authorList>
    </citation>
    <scope>IDENTIFICATION</scope>
</reference>
<sequence length="398" mass="43097">MSVLCKVMASVLVLTLSLAALGWGDGDQGNGRSEKEVSGQSTVYLGQDRDTWRPLMHTTVKLSDIKGIKSSFQMRTFDPEGVIFYGDTKSGEDWFVLSLKGGAPLMQIRKLNVVVSAAGGPKLNDGKWHTLEVSNQGKFVILEVDGSDGLVVGMHSDVTEDDLSGDLRLALGGILISKEKLLVPLGPQMDACVRKGNWLNLSIPWKSEVPDLWPCYQNIQPGSYFPGNGFAIYNTSVFHVEEGHSVKIELWGDFDQMDGTILSIKAPGQKPALVLVANNKTQELTVTDNEKLVVMKDSLKRLEIMLKADSPQDEDKEKESAFVMSGGTLSVQLGHSSAWKDGRLAIGGLLGENTGESKGNAGSQFLTGCLEKIQVQGRDLDLDLAVKHKSVSPHSCPA</sequence>
<dbReference type="GeneID" id="114841961"/>
<dbReference type="CTD" id="6462"/>
<dbReference type="FunCoup" id="A0A6P7KKN8">
    <property type="interactions" value="331"/>
</dbReference>
<dbReference type="PANTHER" id="PTHR24040">
    <property type="entry name" value="LAMININ G-LIKE DOMAIN-CONTAINING PROTEIN"/>
    <property type="match status" value="1"/>
</dbReference>
<keyword evidence="7" id="KW-0446">Lipid-binding</keyword>
<dbReference type="InterPro" id="IPR051145">
    <property type="entry name" value="GAS-SHBG-PROS"/>
</dbReference>
<dbReference type="GO" id="GO:0005496">
    <property type="term" value="F:steroid binding"/>
    <property type="evidence" value="ECO:0007669"/>
    <property type="project" value="UniProtKB-KW"/>
</dbReference>
<comment type="subunit">
    <text evidence="2">Homodimer.</text>
</comment>
<evidence type="ECO:0000256" key="4">
    <source>
        <dbReference type="ARBA" id="ARBA00022665"/>
    </source>
</evidence>
<evidence type="ECO:0000313" key="16">
    <source>
        <dbReference type="RefSeq" id="XP_028983108.1"/>
    </source>
</evidence>
<keyword evidence="5 13" id="KW-0732">Signal</keyword>
<dbReference type="PROSITE" id="PS50025">
    <property type="entry name" value="LAM_G_DOMAIN"/>
    <property type="match status" value="1"/>
</dbReference>
<evidence type="ECO:0000256" key="2">
    <source>
        <dbReference type="ARBA" id="ARBA00011738"/>
    </source>
</evidence>
<evidence type="ECO:0000256" key="5">
    <source>
        <dbReference type="ARBA" id="ARBA00022729"/>
    </source>
</evidence>
<evidence type="ECO:0000256" key="8">
    <source>
        <dbReference type="ARBA" id="ARBA00023157"/>
    </source>
</evidence>
<name>A0A6P7KKN8_BETSP</name>
<evidence type="ECO:0000256" key="3">
    <source>
        <dbReference type="ARBA" id="ARBA00022525"/>
    </source>
</evidence>
<dbReference type="GO" id="GO:0005576">
    <property type="term" value="C:extracellular region"/>
    <property type="evidence" value="ECO:0007669"/>
    <property type="project" value="UniProtKB-SubCell"/>
</dbReference>
<gene>
    <name evidence="16" type="primary">shbg</name>
</gene>
<accession>A0A6P7KKN8</accession>
<evidence type="ECO:0000256" key="10">
    <source>
        <dbReference type="ARBA" id="ARBA00037620"/>
    </source>
</evidence>
<dbReference type="InterPro" id="IPR001791">
    <property type="entry name" value="Laminin_G"/>
</dbReference>
<dbReference type="AlphaFoldDB" id="A0A6P7KKN8"/>
<dbReference type="Gene3D" id="2.60.120.200">
    <property type="match status" value="2"/>
</dbReference>
<dbReference type="Pfam" id="PF00054">
    <property type="entry name" value="Laminin_G_1"/>
    <property type="match status" value="1"/>
</dbReference>
<dbReference type="InterPro" id="IPR013320">
    <property type="entry name" value="ConA-like_dom_sf"/>
</dbReference>
<evidence type="ECO:0000256" key="9">
    <source>
        <dbReference type="ARBA" id="ARBA00023180"/>
    </source>
</evidence>
<dbReference type="FunFam" id="2.60.120.200:FF:000107">
    <property type="entry name" value="Sex hormone-binding globulin"/>
    <property type="match status" value="1"/>
</dbReference>
<feature type="signal peptide" evidence="13">
    <location>
        <begin position="1"/>
        <end position="24"/>
    </location>
</feature>
<evidence type="ECO:0000256" key="11">
    <source>
        <dbReference type="ARBA" id="ARBA00040510"/>
    </source>
</evidence>
<dbReference type="PANTHER" id="PTHR24040:SF3">
    <property type="entry name" value="SEX HORMONE-BINDING GLOBULIN"/>
    <property type="match status" value="1"/>
</dbReference>
<keyword evidence="8" id="KW-1015">Disulfide bond</keyword>
<evidence type="ECO:0000256" key="6">
    <source>
        <dbReference type="ARBA" id="ARBA00022737"/>
    </source>
</evidence>
<dbReference type="RefSeq" id="XP_028983108.1">
    <property type="nucleotide sequence ID" value="XM_029127275.3"/>
</dbReference>
<dbReference type="SUPFAM" id="SSF49899">
    <property type="entry name" value="Concanavalin A-like lectins/glucanases"/>
    <property type="match status" value="2"/>
</dbReference>
<evidence type="ECO:0000259" key="14">
    <source>
        <dbReference type="PROSITE" id="PS50025"/>
    </source>
</evidence>
<organism evidence="15 16">
    <name type="scientific">Betta splendens</name>
    <name type="common">Siamese fighting fish</name>
    <dbReference type="NCBI Taxonomy" id="158456"/>
    <lineage>
        <taxon>Eukaryota</taxon>
        <taxon>Metazoa</taxon>
        <taxon>Chordata</taxon>
        <taxon>Craniata</taxon>
        <taxon>Vertebrata</taxon>
        <taxon>Euteleostomi</taxon>
        <taxon>Actinopterygii</taxon>
        <taxon>Neopterygii</taxon>
        <taxon>Teleostei</taxon>
        <taxon>Neoteleostei</taxon>
        <taxon>Acanthomorphata</taxon>
        <taxon>Anabantaria</taxon>
        <taxon>Anabantiformes</taxon>
        <taxon>Anabantoidei</taxon>
        <taxon>Osphronemidae</taxon>
        <taxon>Betta</taxon>
    </lineage>
</organism>
<evidence type="ECO:0000256" key="12">
    <source>
        <dbReference type="PROSITE-ProRule" id="PRU00122"/>
    </source>
</evidence>
<feature type="chain" id="PRO_5028484892" description="Sex hormone-binding globulin" evidence="13">
    <location>
        <begin position="25"/>
        <end position="398"/>
    </location>
</feature>
<feature type="domain" description="Laminin G" evidence="14">
    <location>
        <begin position="49"/>
        <end position="215"/>
    </location>
</feature>
<keyword evidence="9" id="KW-0325">Glycoprotein</keyword>
<dbReference type="Proteomes" id="UP000515150">
    <property type="component" value="Chromosome 2"/>
</dbReference>
<evidence type="ECO:0000256" key="7">
    <source>
        <dbReference type="ARBA" id="ARBA00023121"/>
    </source>
</evidence>
<comment type="caution">
    <text evidence="12">Lacks conserved residue(s) required for the propagation of feature annotation.</text>
</comment>
<dbReference type="SMART" id="SM00282">
    <property type="entry name" value="LamG"/>
    <property type="match status" value="1"/>
</dbReference>
<keyword evidence="15" id="KW-1185">Reference proteome</keyword>
<protein>
    <recommendedName>
        <fullName evidence="11">Sex hormone-binding globulin</fullName>
    </recommendedName>
</protein>
<comment type="function">
    <text evidence="10">Functions as an androgen transport protein, but may also be involved in receptor mediated processes. Each dimer binds one molecule of steroid. Specific for 5-alpha-dihydrotestosterone, testosterone, and 17-beta-estradiol. Regulates the plasma metabolic clearance rate of steroid hormones by controlling their plasma concentration.</text>
</comment>
<evidence type="ECO:0000256" key="13">
    <source>
        <dbReference type="SAM" id="SignalP"/>
    </source>
</evidence>
<dbReference type="CDD" id="cd00110">
    <property type="entry name" value="LamG"/>
    <property type="match status" value="1"/>
</dbReference>
<keyword evidence="3" id="KW-0964">Secreted</keyword>
<evidence type="ECO:0000313" key="15">
    <source>
        <dbReference type="Proteomes" id="UP000515150"/>
    </source>
</evidence>
<dbReference type="KEGG" id="bspl:114841961"/>
<evidence type="ECO:0000256" key="1">
    <source>
        <dbReference type="ARBA" id="ARBA00004613"/>
    </source>
</evidence>
<keyword evidence="6" id="KW-0677">Repeat</keyword>
<comment type="subcellular location">
    <subcellularLocation>
        <location evidence="1">Secreted</location>
    </subcellularLocation>
</comment>
<proteinExistence type="predicted"/>
<dbReference type="OrthoDB" id="6275838at2759"/>